<dbReference type="GeneID" id="95981933"/>
<accession>A0ABR3QEJ8</accession>
<feature type="compositionally biased region" description="Polar residues" evidence="1">
    <location>
        <begin position="1"/>
        <end position="10"/>
    </location>
</feature>
<protein>
    <recommendedName>
        <fullName evidence="2">BTB domain-containing protein</fullName>
    </recommendedName>
</protein>
<dbReference type="Proteomes" id="UP001565368">
    <property type="component" value="Unassembled WGS sequence"/>
</dbReference>
<reference evidence="3 4" key="1">
    <citation type="submission" date="2023-08" db="EMBL/GenBank/DDBJ databases">
        <title>Annotated Genome Sequence of Vanrija albida AlHP1.</title>
        <authorList>
            <person name="Herzog R."/>
        </authorList>
    </citation>
    <scope>NUCLEOTIDE SEQUENCE [LARGE SCALE GENOMIC DNA]</scope>
    <source>
        <strain evidence="3 4">AlHP1</strain>
    </source>
</reference>
<feature type="domain" description="BTB" evidence="2">
    <location>
        <begin position="290"/>
        <end position="360"/>
    </location>
</feature>
<feature type="region of interest" description="Disordered" evidence="1">
    <location>
        <begin position="1"/>
        <end position="77"/>
    </location>
</feature>
<feature type="compositionally biased region" description="Pro residues" evidence="1">
    <location>
        <begin position="518"/>
        <end position="536"/>
    </location>
</feature>
<dbReference type="EMBL" id="JBBXJM010000001">
    <property type="protein sequence ID" value="KAL1413141.1"/>
    <property type="molecule type" value="Genomic_DNA"/>
</dbReference>
<dbReference type="RefSeq" id="XP_069213085.1">
    <property type="nucleotide sequence ID" value="XM_069349541.1"/>
</dbReference>
<proteinExistence type="predicted"/>
<dbReference type="PROSITE" id="PS50097">
    <property type="entry name" value="BTB"/>
    <property type="match status" value="1"/>
</dbReference>
<evidence type="ECO:0000259" key="2">
    <source>
        <dbReference type="PROSITE" id="PS50097"/>
    </source>
</evidence>
<gene>
    <name evidence="3" type="ORF">Q8F55_000890</name>
</gene>
<evidence type="ECO:0000313" key="3">
    <source>
        <dbReference type="EMBL" id="KAL1413141.1"/>
    </source>
</evidence>
<name>A0ABR3QEJ8_9TREE</name>
<dbReference type="PANTHER" id="PTHR24413">
    <property type="entry name" value="SPECKLE-TYPE POZ PROTEIN"/>
    <property type="match status" value="1"/>
</dbReference>
<evidence type="ECO:0000256" key="1">
    <source>
        <dbReference type="SAM" id="MobiDB-lite"/>
    </source>
</evidence>
<feature type="region of interest" description="Disordered" evidence="1">
    <location>
        <begin position="398"/>
        <end position="537"/>
    </location>
</feature>
<organism evidence="3 4">
    <name type="scientific">Vanrija albida</name>
    <dbReference type="NCBI Taxonomy" id="181172"/>
    <lineage>
        <taxon>Eukaryota</taxon>
        <taxon>Fungi</taxon>
        <taxon>Dikarya</taxon>
        <taxon>Basidiomycota</taxon>
        <taxon>Agaricomycotina</taxon>
        <taxon>Tremellomycetes</taxon>
        <taxon>Trichosporonales</taxon>
        <taxon>Trichosporonaceae</taxon>
        <taxon>Vanrija</taxon>
    </lineage>
</organism>
<dbReference type="Gene3D" id="3.30.710.10">
    <property type="entry name" value="Potassium Channel Kv1.1, Chain A"/>
    <property type="match status" value="2"/>
</dbReference>
<dbReference type="InterPro" id="IPR011333">
    <property type="entry name" value="SKP1/BTB/POZ_sf"/>
</dbReference>
<comment type="caution">
    <text evidence="3">The sequence shown here is derived from an EMBL/GenBank/DDBJ whole genome shotgun (WGS) entry which is preliminary data.</text>
</comment>
<sequence length="635" mass="68513">MAWNPDNPTTGGDMFGRHARTPSRGTRDVPASSTPLRRGPSSSNAFTQTPTRHGTQDRIPRPTIDGASETKQTSFEWPVRDVRALQVQLAAGEGEDDDDESRHEILAGDGAYFDDLAYKLHLERSPEPHVSEQPGGDDRQEPSPAEPTLVLAVIALWAKCSDLPADEALARQVFVGIKPYGGSRTLGEPQWIWSSATVALFSKRQEYLDVTLPPLGTLLEDPSVAADDAFAIRIVIKHVSEPGLPPMVHADQQFISRRVTRQMAGLLDSKRSGDVRFLCLEHAGLGTPVHDGSRPMARRRVIYAHSEILVHVEYFKATLHGPFIEGTDSSLRTLVVDDAGFNTLYWVLRWLYTDEILFSTAESVRNVMSQFAVEAESVRNLLALESWEYLAISGGEEQDEPSDIRAKRSSGVSDIAGRRSPSSLSVSSVASSSTTAAISNATAPRRGSGSALATPTPRGAIAKASPSKRPTSPRGPAGSGQTPSRKPPKSPDTAPTSPMGIGRVAYSGSATGPRRSHPSPPADPHSHPTEPPPTPSPLAVFILAHRYGLEELQALAREAVLRHLTTDTCIAALLATYHFSDLHGAVLDYVSDNWSEVSASPELDRCYQEVSAGVWGEHDGGQVLLGLTRRLTGVA</sequence>
<keyword evidence="4" id="KW-1185">Reference proteome</keyword>
<evidence type="ECO:0000313" key="4">
    <source>
        <dbReference type="Proteomes" id="UP001565368"/>
    </source>
</evidence>
<feature type="compositionally biased region" description="Low complexity" evidence="1">
    <location>
        <begin position="420"/>
        <end position="443"/>
    </location>
</feature>
<dbReference type="SUPFAM" id="SSF54695">
    <property type="entry name" value="POZ domain"/>
    <property type="match status" value="1"/>
</dbReference>
<feature type="compositionally biased region" description="Polar residues" evidence="1">
    <location>
        <begin position="31"/>
        <end position="53"/>
    </location>
</feature>
<dbReference type="InterPro" id="IPR000210">
    <property type="entry name" value="BTB/POZ_dom"/>
</dbReference>